<dbReference type="Pfam" id="PF18094">
    <property type="entry name" value="DNA_pol_B_N"/>
    <property type="match status" value="1"/>
</dbReference>
<keyword evidence="2" id="KW-0808">Transferase</keyword>
<dbReference type="PROSITE" id="PS52004">
    <property type="entry name" value="KS3_2"/>
    <property type="match status" value="1"/>
</dbReference>
<dbReference type="InterPro" id="IPR013785">
    <property type="entry name" value="Aldolase_TIM"/>
</dbReference>
<feature type="region of interest" description="Disordered" evidence="6">
    <location>
        <begin position="2429"/>
        <end position="2456"/>
    </location>
</feature>
<dbReference type="EMBL" id="BAABJM010000006">
    <property type="protein sequence ID" value="GAA5065163.1"/>
    <property type="molecule type" value="Genomic_DNA"/>
</dbReference>
<evidence type="ECO:0000313" key="9">
    <source>
        <dbReference type="Proteomes" id="UP001500603"/>
    </source>
</evidence>
<dbReference type="RefSeq" id="WP_345498611.1">
    <property type="nucleotide sequence ID" value="NZ_BAABJM010000006.1"/>
</dbReference>
<dbReference type="Pfam" id="PF00109">
    <property type="entry name" value="ketoacyl-synt"/>
    <property type="match status" value="1"/>
</dbReference>
<dbReference type="CDD" id="cd08950">
    <property type="entry name" value="KR_fFAS_SDR_c_like"/>
    <property type="match status" value="1"/>
</dbReference>
<feature type="region of interest" description="Disordered" evidence="6">
    <location>
        <begin position="1"/>
        <end position="33"/>
    </location>
</feature>
<reference evidence="9" key="1">
    <citation type="journal article" date="2019" name="Int. J. Syst. Evol. Microbiol.">
        <title>The Global Catalogue of Microorganisms (GCM) 10K type strain sequencing project: providing services to taxonomists for standard genome sequencing and annotation.</title>
        <authorList>
            <consortium name="The Broad Institute Genomics Platform"/>
            <consortium name="The Broad Institute Genome Sequencing Center for Infectious Disease"/>
            <person name="Wu L."/>
            <person name="Ma J."/>
        </authorList>
    </citation>
    <scope>NUCLEOTIDE SEQUENCE [LARGE SCALE GENOMIC DNA]</scope>
    <source>
        <strain evidence="9">JCM 18298</strain>
    </source>
</reference>
<evidence type="ECO:0000259" key="7">
    <source>
        <dbReference type="PROSITE" id="PS52004"/>
    </source>
</evidence>
<dbReference type="Pfam" id="PF00698">
    <property type="entry name" value="Acyl_transf_1"/>
    <property type="match status" value="1"/>
</dbReference>
<dbReference type="CDD" id="cd00828">
    <property type="entry name" value="elong_cond_enzymes"/>
    <property type="match status" value="1"/>
</dbReference>
<dbReference type="Gene3D" id="3.10.129.10">
    <property type="entry name" value="Hotdog Thioesterase"/>
    <property type="match status" value="1"/>
</dbReference>
<feature type="compositionally biased region" description="Low complexity" evidence="6">
    <location>
        <begin position="10"/>
        <end position="29"/>
    </location>
</feature>
<evidence type="ECO:0000313" key="8">
    <source>
        <dbReference type="EMBL" id="GAA5065163.1"/>
    </source>
</evidence>
<dbReference type="PRINTS" id="PR01483">
    <property type="entry name" value="FASYNTHASE"/>
</dbReference>
<feature type="region of interest" description="Disordered" evidence="6">
    <location>
        <begin position="3108"/>
        <end position="3131"/>
    </location>
</feature>
<gene>
    <name evidence="8" type="ORF">GCM10023318_51950</name>
</gene>
<comment type="caution">
    <text evidence="8">The sequence shown here is derived from an EMBL/GenBank/DDBJ whole genome shotgun (WGS) entry which is preliminary data.</text>
</comment>
<evidence type="ECO:0000256" key="4">
    <source>
        <dbReference type="ARBA" id="ARBA00022857"/>
    </source>
</evidence>
<dbReference type="InterPro" id="IPR001227">
    <property type="entry name" value="Ac_transferase_dom_sf"/>
</dbReference>
<dbReference type="Gene3D" id="3.40.47.10">
    <property type="match status" value="1"/>
</dbReference>
<feature type="compositionally biased region" description="Low complexity" evidence="6">
    <location>
        <begin position="1781"/>
        <end position="1801"/>
    </location>
</feature>
<dbReference type="SUPFAM" id="SSF52151">
    <property type="entry name" value="FabD/lysophospholipase-like"/>
    <property type="match status" value="2"/>
</dbReference>
<dbReference type="InterPro" id="IPR036291">
    <property type="entry name" value="NAD(P)-bd_dom_sf"/>
</dbReference>
<dbReference type="InterPro" id="IPR003965">
    <property type="entry name" value="Fatty_acid_synthase"/>
</dbReference>
<dbReference type="Proteomes" id="UP001500603">
    <property type="component" value="Unassembled WGS sequence"/>
</dbReference>
<dbReference type="SUPFAM" id="SSF51412">
    <property type="entry name" value="Inosine monophosphate dehydrogenase (IMPDH)"/>
    <property type="match status" value="1"/>
</dbReference>
<dbReference type="PANTHER" id="PTHR10982">
    <property type="entry name" value="MALONYL COA-ACYL CARRIER PROTEIN TRANSACYLASE"/>
    <property type="match status" value="1"/>
</dbReference>
<evidence type="ECO:0000256" key="5">
    <source>
        <dbReference type="ARBA" id="ARBA00023002"/>
    </source>
</evidence>
<dbReference type="Gene3D" id="3.40.366.10">
    <property type="entry name" value="Malonyl-Coenzyme A Acyl Carrier Protein, domain 2"/>
    <property type="match status" value="3"/>
</dbReference>
<dbReference type="InterPro" id="IPR055118">
    <property type="entry name" value="FAS-like_AT_central"/>
</dbReference>
<dbReference type="InterPro" id="IPR014031">
    <property type="entry name" value="Ketoacyl_synth_C"/>
</dbReference>
<dbReference type="SMART" id="SM00827">
    <property type="entry name" value="PKS_AT"/>
    <property type="match status" value="1"/>
</dbReference>
<dbReference type="InterPro" id="IPR050830">
    <property type="entry name" value="Fungal_FAS"/>
</dbReference>
<dbReference type="InterPro" id="IPR014043">
    <property type="entry name" value="Acyl_transferase_dom"/>
</dbReference>
<keyword evidence="3" id="KW-0378">Hydrolase</keyword>
<dbReference type="SUPFAM" id="SSF54637">
    <property type="entry name" value="Thioesterase/thiol ester dehydrase-isomerase"/>
    <property type="match status" value="1"/>
</dbReference>
<comment type="similarity">
    <text evidence="1">Belongs to the enoyl-CoA hydratase/isomerase family.</text>
</comment>
<dbReference type="Gene3D" id="3.40.50.720">
    <property type="entry name" value="NAD(P)-binding Rossmann-like Domain"/>
    <property type="match status" value="1"/>
</dbReference>
<dbReference type="InterPro" id="IPR014030">
    <property type="entry name" value="Ketoacyl_synth_N"/>
</dbReference>
<dbReference type="Gene3D" id="3.90.25.70">
    <property type="match status" value="1"/>
</dbReference>
<dbReference type="InterPro" id="IPR029069">
    <property type="entry name" value="HotDog_dom_sf"/>
</dbReference>
<dbReference type="InterPro" id="IPR020841">
    <property type="entry name" value="PKS_Beta-ketoAc_synthase_dom"/>
</dbReference>
<dbReference type="Pfam" id="PF08354">
    <property type="entry name" value="Fas1-AflB-like_hel"/>
    <property type="match status" value="1"/>
</dbReference>
<evidence type="ECO:0000256" key="6">
    <source>
        <dbReference type="SAM" id="MobiDB-lite"/>
    </source>
</evidence>
<dbReference type="Pfam" id="PF01575">
    <property type="entry name" value="MaoC_dehydratas"/>
    <property type="match status" value="1"/>
</dbReference>
<feature type="region of interest" description="Disordered" evidence="6">
    <location>
        <begin position="1766"/>
        <end position="1806"/>
    </location>
</feature>
<dbReference type="Pfam" id="PF22690">
    <property type="entry name" value="FAS_AT_central"/>
    <property type="match status" value="1"/>
</dbReference>
<dbReference type="Gene3D" id="1.20.930.70">
    <property type="match status" value="1"/>
</dbReference>
<keyword evidence="5" id="KW-0560">Oxidoreductase</keyword>
<feature type="domain" description="Ketosynthase family 3 (KS3)" evidence="7">
    <location>
        <begin position="2569"/>
        <end position="3022"/>
    </location>
</feature>
<dbReference type="SUPFAM" id="SSF51735">
    <property type="entry name" value="NAD(P)-binding Rossmann-fold domains"/>
    <property type="match status" value="1"/>
</dbReference>
<dbReference type="Pfam" id="PF02801">
    <property type="entry name" value="Ketoacyl-synt_C"/>
    <property type="match status" value="1"/>
</dbReference>
<dbReference type="InterPro" id="IPR016039">
    <property type="entry name" value="Thiolase-like"/>
</dbReference>
<dbReference type="SUPFAM" id="SSF53901">
    <property type="entry name" value="Thiolase-like"/>
    <property type="match status" value="2"/>
</dbReference>
<proteinExistence type="inferred from homology"/>
<sequence>MTINEGTEAGTGSNSKAAKAAGRGSKTSARSPLLDRLLTGTPYALAFGGQGAQWLGELEEIARDSALEPELTALVNEAQQLLEPVAEQLLVVRPVGFDPMGWLLEDELADPDQGEVSSGPSPQVLRSAAVSMPGVLLAQLAATRSLRLQGLDTGVQAPVAVVGHSQGLLAAAAVEANGERDGELLAVAQMIGAAAALVARRRGLMSVGDRSPMIAVSNVDPEQLRAVVAEVSAGVDPNLAAVVSIRNGRKRVVLSGTPAHLERVRQRCAVIHDEQTREREAKVRGGAVFAPVFEDVSVDVAFHHPALADTVDLVRGWATQCGVDAEFAGSLARAILVDPIDWVAIVDSVIGAGAQWILDLGPGDLLSRLTGGSLKGTGVGVIAAATRPGQRSLLTPGAAPELAAPWSAFAPQPVRLPDGRIVVQTSFTKLTGRSPILLAGMTPTTVDAKIVAAAANAGHWAELAGGGQVTEQIFADRVTELKQLLHPGRSVQFNSLFLDPYLWKLQLGGRRLVQRARSAGAPLDGVIVTAGIPELEEAVALIAELSEVGIPHVAFKPGTVAQIRAVLRIADEVRDYPVIMHIEGGRAGGHHSWEDLDDLLLATYAELRNRANVVVCVGGGIGTPERATEYLTGVWANAHGYPAMPLDGVLVGTAAMATLEATTAPEVKQLLVDTPGTQDWVGAGTANGGMASGRSQLGADIHEIDNAASRTGRLLDEVAGDADAVAERRDEIVAALNATAKPYFGDVRTMTYLDWLERYVELAIGLDRRKDFDCGSDLGDAIADATSSVWLDITWRDRYAEMLRRTESRMHPADRGEIPTLFGADEDLEQPVEALCALKERYPAIEQTVLHPADVPFFFSLCKTPGKPVNFVPVVDGDVRRWWRSDSLWQAHDPRYSADQVCVIPGTVAVAGITRVDEPVGELLDRFEQDTAYSLVRGGATPAAVDARRVAGVTAGPIDAVLAAPDVQWAGRTTISPVHRLGDIAEWVVDNKGAAHPPTGATLTETTGPESEHAYVELTVPLSGRAVTGAAVRIRVTVPVSTYNGGAPVVTEDDAHAAMAALLAVAAGQELPEVKGKVAHLNIAWTPDLIADHAGVTGSGLPTTLSTLGRAVPDVLVGACWPAVFAVLGAARAHAGQSVIEGMLDLVHLDHQIDLSGELPTETAVLAVRAEAGETLDTDLGRVVEVRVRISTMLDKPETGMSMPTIATLTERFAIRGRTGAGELTDPARAAGTVSEDATETPRRRRRDLTLIAPRAMHAFASVSGDHNPIHTSESAAKLAGLGSPIVHGMWLSAAAQHAVSALDPESSTPARTVTAWTTRFLGMVRPGAEIDVRVERVALDAGGEIIEVSCRTGGDLVLTATGRIAAPKTVYAFPGQGIQAKGMGLDARSRSKAAKEVWERADKHTRAALGFSILAVVRDNPTYLKARGVEHRHPDGVLHLTQFTQVAMATLGVAQVAELRESGAFVEGAMLAGHSVGEYNALAAVAGVLPLEAVLEVVFQRGSAMHELVPRDEQGRSDYRMAAIRPSQIGLPDDEVIDFVTRVGAEVGEFLEVVNLNLRGAQYAIAGTVAGLEALETEIDRRRAEFGGKRAFILVPGIDVPFHSTVLRKGVPEFRQKLEQLLPADLHPEVLVGRYVPNLVPKPFSLARAFVQEIADLVPSEPLRAVLDDFDGWAARPTELCRVVLVELLAWQFASPVRWIETQDLLFASVADGGLGVERFVEIGLGATPTVANLASNTLKLPAFGDAVVEVLNIERDAPIVYATDTDPAPVEEPVEETAETPAAATPAAAPVASAPAPSSGGPRPDDISFTAADATRVLIGLWTKLRLDQIGPVDTIEGLCDGVSSRRNQLLVDLGAELSLGAIDGAADADMGALSATVERLARTYKPFGSVLSDAIGDHLRKVFGPSGKRPAAIAERVKKVWELGDGWSSHVTAEVSLGTREGASVRGGDLGGLVAGALTDGASVDAAIDAAVQAVAARRGIAVSLPATGGGGGATVDAAALGEFTEQITGRDGVLATTARVMLEQLGLSERVSAPEVDDDTLVDLVSAELGSDWPRLVAPAFDARKAVLIDDRWATAREDLATLWLSEDLGSAEEPVSGFLGAGEAVAAQADWWRDRAKHEARSVLARHYERIAEAARSTDDTGLWSGDVAVITGASMGSIAAAVAGRLLGGGATVVVTTSRLDDARLGFYRNLYRDNARNGAALWVVPANMASYADIDALIDWVGTEQVDNAGGAKIKTKDAMTPTLLLPFAAPRVAGDLSDAGARAEMEMRVLLWSVERLVGGLSALGADLDVDAKLHVVLPGSPNRGLFGGDGAYGEAKAALDAVVTRWRAEKSWSSRVTLVHALIGWVRGTGLMGHNDPMVGAVEAAGVRTWSTVEIADELLNGCTARAREVAGTEPQQLDLTGGLAKAKLDLPELAKQAAEAEAAGADTEDDAVPTISALPAPPTRTSALPVPEWGAVSADLADMVVIVGAGELGPCGSARTRFEIEVDDELSAAGVLELAWTTGLVVWENEPKPGWYDTESGEYVPESELADTYHDVVVERCGIRRYGDEGAMVENTSPLMTSVFLDHDLSFTVGGEPEARAFHAADPEHTVITPVDGASDWTVTRKAGTEIRVPRRAKLSRTVGGQIPTGWDPTVWGISADMANSIDRVALWNIVCTVDAFIGSGFSPAELMSWVHPSLVANTQGTGMGGMSSMRSLYIDNLLGEPHANDILQEALPNVALAHVVQSYVGSYGAMVHPVAACATAAVSVEEGVDKIRLGKADVVVAGGYDDLGIEGIVGFGDMSATADSAAMSAKGIDDKRFSRANDRRRGGFVESQGGGTVLLARGDVAAEFGLPVLGVVAFAQSYADGVHTSIPAPGLGALGAGRGGRESRFAAELRKLGVGPDDVAVISKHDTSTAANDPNESELHERLATAVGRSDGAPLFVVSQKSLTGHAKGGAAAFQLIGLCQVLENGVVPPNRSLDCVDEKMREYPHLVWAREPLRFGERFPLKAGLVTSLGFGHVSGLVAVVHPEAFIQAIEPSKRADYQERAQQRQLDGRQRFAEAMCGGEALYERPADRRFGADGTPAKRVRQLEADVLLSAQARLGTDGAYRADGRGCGGSVSAPLAVDVSGTSGPSKS</sequence>
<protein>
    <submittedName>
        <fullName evidence="8">Type I polyketide synthase</fullName>
    </submittedName>
</protein>
<dbReference type="InterPro" id="IPR047224">
    <property type="entry name" value="FAS_alpha_su_C"/>
</dbReference>
<dbReference type="InterPro" id="IPR016035">
    <property type="entry name" value="Acyl_Trfase/lysoPLipase"/>
</dbReference>
<dbReference type="InterPro" id="IPR002539">
    <property type="entry name" value="MaoC-like_dom"/>
</dbReference>
<organism evidence="8 9">
    <name type="scientific">Nocardia callitridis</name>
    <dbReference type="NCBI Taxonomy" id="648753"/>
    <lineage>
        <taxon>Bacteria</taxon>
        <taxon>Bacillati</taxon>
        <taxon>Actinomycetota</taxon>
        <taxon>Actinomycetes</taxon>
        <taxon>Mycobacteriales</taxon>
        <taxon>Nocardiaceae</taxon>
        <taxon>Nocardia</taxon>
    </lineage>
</organism>
<dbReference type="Gene3D" id="3.20.20.70">
    <property type="entry name" value="Aldolase class I"/>
    <property type="match status" value="1"/>
</dbReference>
<evidence type="ECO:0000256" key="1">
    <source>
        <dbReference type="ARBA" id="ARBA00005254"/>
    </source>
</evidence>
<evidence type="ECO:0000256" key="2">
    <source>
        <dbReference type="ARBA" id="ARBA00022679"/>
    </source>
</evidence>
<feature type="region of interest" description="Disordered" evidence="6">
    <location>
        <begin position="1222"/>
        <end position="1244"/>
    </location>
</feature>
<keyword evidence="4" id="KW-0521">NADP</keyword>
<keyword evidence="9" id="KW-1185">Reference proteome</keyword>
<accession>A0ABP9KWA9</accession>
<dbReference type="PANTHER" id="PTHR10982:SF21">
    <property type="entry name" value="FATTY ACID SYNTHASE SUBUNIT BETA"/>
    <property type="match status" value="1"/>
</dbReference>
<evidence type="ECO:0000256" key="3">
    <source>
        <dbReference type="ARBA" id="ARBA00022801"/>
    </source>
</evidence>
<name>A0ABP9KWA9_9NOCA</name>
<dbReference type="InterPro" id="IPR013565">
    <property type="entry name" value="Fas1/AflB-like_central"/>
</dbReference>